<protein>
    <submittedName>
        <fullName evidence="2">Uncharacterized protein</fullName>
    </submittedName>
</protein>
<dbReference type="RefSeq" id="XP_060329673.1">
    <property type="nucleotide sequence ID" value="XM_060469708.1"/>
</dbReference>
<evidence type="ECO:0000256" key="1">
    <source>
        <dbReference type="SAM" id="Phobius"/>
    </source>
</evidence>
<reference evidence="2" key="1">
    <citation type="submission" date="2023-06" db="EMBL/GenBank/DDBJ databases">
        <authorList>
            <consortium name="Lawrence Berkeley National Laboratory"/>
            <person name="Ahrendt S."/>
            <person name="Sahu N."/>
            <person name="Indic B."/>
            <person name="Wong-Bajracharya J."/>
            <person name="Merenyi Z."/>
            <person name="Ke H.-M."/>
            <person name="Monk M."/>
            <person name="Kocsube S."/>
            <person name="Drula E."/>
            <person name="Lipzen A."/>
            <person name="Balint B."/>
            <person name="Henrissat B."/>
            <person name="Andreopoulos B."/>
            <person name="Martin F.M."/>
            <person name="Harder C.B."/>
            <person name="Rigling D."/>
            <person name="Ford K.L."/>
            <person name="Foster G.D."/>
            <person name="Pangilinan J."/>
            <person name="Papanicolaou A."/>
            <person name="Barry K."/>
            <person name="LaButti K."/>
            <person name="Viragh M."/>
            <person name="Koriabine M."/>
            <person name="Yan M."/>
            <person name="Riley R."/>
            <person name="Champramary S."/>
            <person name="Plett K.L."/>
            <person name="Tsai I.J."/>
            <person name="Slot J."/>
            <person name="Sipos G."/>
            <person name="Plett J."/>
            <person name="Nagy L.G."/>
            <person name="Grigoriev I.V."/>
        </authorList>
    </citation>
    <scope>NUCLEOTIDE SEQUENCE</scope>
    <source>
        <strain evidence="2">CCBAS 213</strain>
    </source>
</reference>
<dbReference type="GeneID" id="85353256"/>
<dbReference type="AlphaFoldDB" id="A0AA39KAN6"/>
<name>A0AA39KAN6_ARMTA</name>
<evidence type="ECO:0000313" key="2">
    <source>
        <dbReference type="EMBL" id="KAK0457358.1"/>
    </source>
</evidence>
<organism evidence="2 3">
    <name type="scientific">Armillaria tabescens</name>
    <name type="common">Ringless honey mushroom</name>
    <name type="synonym">Agaricus tabescens</name>
    <dbReference type="NCBI Taxonomy" id="1929756"/>
    <lineage>
        <taxon>Eukaryota</taxon>
        <taxon>Fungi</taxon>
        <taxon>Dikarya</taxon>
        <taxon>Basidiomycota</taxon>
        <taxon>Agaricomycotina</taxon>
        <taxon>Agaricomycetes</taxon>
        <taxon>Agaricomycetidae</taxon>
        <taxon>Agaricales</taxon>
        <taxon>Marasmiineae</taxon>
        <taxon>Physalacriaceae</taxon>
        <taxon>Desarmillaria</taxon>
    </lineage>
</organism>
<keyword evidence="1" id="KW-0472">Membrane</keyword>
<dbReference type="EMBL" id="JAUEPS010000022">
    <property type="protein sequence ID" value="KAK0457358.1"/>
    <property type="molecule type" value="Genomic_DNA"/>
</dbReference>
<keyword evidence="3" id="KW-1185">Reference proteome</keyword>
<proteinExistence type="predicted"/>
<keyword evidence="1" id="KW-1133">Transmembrane helix</keyword>
<evidence type="ECO:0000313" key="3">
    <source>
        <dbReference type="Proteomes" id="UP001175211"/>
    </source>
</evidence>
<feature type="transmembrane region" description="Helical" evidence="1">
    <location>
        <begin position="231"/>
        <end position="250"/>
    </location>
</feature>
<sequence length="269" mass="30126">MQPLVLSDISPTLCTLTIDFPDELGPILSSIVDERGTPPLLLQLFPLSPEGLSIEAYLLPAEVYPFRLCMCAIEELAAHLHPVATVSWFNDPHDFNLKAFATLTRLHVNVSMKDLPSVLIGCSTWSSDCRSLRISEFNLVVTLHISQTHLMEAAFHLSPLLLILASTPDNYYRALRGTFRLMLDGSILDKLKKHELVKATIADLFLLSNKNVPLSGYLLLLFSSAGRFACLSIYVLFVCSTLLTISIVMVDPVMRRFPVFSYGRPWIFR</sequence>
<gene>
    <name evidence="2" type="ORF">EV420DRAFT_1480827</name>
</gene>
<comment type="caution">
    <text evidence="2">The sequence shown here is derived from an EMBL/GenBank/DDBJ whole genome shotgun (WGS) entry which is preliminary data.</text>
</comment>
<keyword evidence="1" id="KW-0812">Transmembrane</keyword>
<dbReference type="Proteomes" id="UP001175211">
    <property type="component" value="Unassembled WGS sequence"/>
</dbReference>
<accession>A0AA39KAN6</accession>